<reference evidence="9 10" key="1">
    <citation type="journal article" name="Viruses">
        <title>Unlocking the Potential of 46 New Bacteriophages for Biocontrol of Dickeya Solani.</title>
        <authorList>
            <person name="Carstens A.B."/>
            <person name="Djurhuus A.M."/>
            <person name="Kot W."/>
            <person name="Jacobs-Sera D."/>
            <person name="Hatfull G.F."/>
            <person name="Hansen L.H."/>
        </authorList>
    </citation>
    <scope>NUCLEOTIDE SEQUENCE [LARGE SCALE GENOMIC DNA]</scope>
</reference>
<organism evidence="9 10">
    <name type="scientific">Dickeya phage Dagda</name>
    <dbReference type="NCBI Taxonomy" id="2163630"/>
    <lineage>
        <taxon>Viruses</taxon>
        <taxon>Duplodnaviria</taxon>
        <taxon>Heunggongvirae</taxon>
        <taxon>Uroviricota</taxon>
        <taxon>Caudoviricetes</taxon>
        <taxon>Autographivirales</taxon>
        <taxon>Autotranscriptaviridae</taxon>
        <taxon>Studiervirinae</taxon>
        <taxon>Aarhusvirus</taxon>
        <taxon>Aarhusvirus dagda</taxon>
    </lineage>
</organism>
<keyword evidence="10" id="KW-1185">Reference proteome</keyword>
<keyword evidence="4" id="KW-1161">Viral attachment to host cell</keyword>
<protein>
    <submittedName>
        <fullName evidence="9">Tail fiber protein</fullName>
    </submittedName>
</protein>
<dbReference type="InterPro" id="IPR005604">
    <property type="entry name" value="Phage_T7_tail_fibre-like_N"/>
</dbReference>
<evidence type="ECO:0000256" key="7">
    <source>
        <dbReference type="ARBA" id="ARBA00023296"/>
    </source>
</evidence>
<dbReference type="RefSeq" id="YP_009800967.1">
    <property type="nucleotide sequence ID" value="NC_047961.1"/>
</dbReference>
<feature type="domain" description="Peptidase S74" evidence="8">
    <location>
        <begin position="516"/>
        <end position="627"/>
    </location>
</feature>
<name>A0A2S1GSL7_9CAUD</name>
<keyword evidence="6" id="KW-1233">Viral attachment to host adhesion receptor</keyword>
<comment type="subcellular location">
    <subcellularLocation>
        <location evidence="1">Virion</location>
    </subcellularLocation>
</comment>
<evidence type="ECO:0000256" key="3">
    <source>
        <dbReference type="ARBA" id="ARBA00022732"/>
    </source>
</evidence>
<dbReference type="PROSITE" id="PS51688">
    <property type="entry name" value="ICA"/>
    <property type="match status" value="1"/>
</dbReference>
<keyword evidence="3" id="KW-1227">Viral tail protein</keyword>
<keyword evidence="5" id="KW-0946">Virion</keyword>
<dbReference type="Pfam" id="PF13884">
    <property type="entry name" value="Peptidase_S74"/>
    <property type="match status" value="1"/>
</dbReference>
<proteinExistence type="predicted"/>
<dbReference type="InterPro" id="IPR030392">
    <property type="entry name" value="S74_ICA"/>
</dbReference>
<dbReference type="Pfam" id="PF03906">
    <property type="entry name" value="Phage_T7_tail"/>
    <property type="match status" value="1"/>
</dbReference>
<dbReference type="GO" id="GO:0098671">
    <property type="term" value="P:adhesion receptor-mediated virion attachment to host cell"/>
    <property type="evidence" value="ECO:0007669"/>
    <property type="project" value="UniProtKB-KW"/>
</dbReference>
<dbReference type="KEGG" id="vg:54991473"/>
<evidence type="ECO:0000256" key="6">
    <source>
        <dbReference type="ARBA" id="ARBA00023165"/>
    </source>
</evidence>
<dbReference type="Proteomes" id="UP000246267">
    <property type="component" value="Segment"/>
</dbReference>
<evidence type="ECO:0000256" key="2">
    <source>
        <dbReference type="ARBA" id="ARBA00022581"/>
    </source>
</evidence>
<evidence type="ECO:0000313" key="10">
    <source>
        <dbReference type="Proteomes" id="UP000246267"/>
    </source>
</evidence>
<evidence type="ECO:0000256" key="1">
    <source>
        <dbReference type="ARBA" id="ARBA00004328"/>
    </source>
</evidence>
<evidence type="ECO:0000256" key="4">
    <source>
        <dbReference type="ARBA" id="ARBA00022804"/>
    </source>
</evidence>
<evidence type="ECO:0000256" key="5">
    <source>
        <dbReference type="ARBA" id="ARBA00022844"/>
    </source>
</evidence>
<evidence type="ECO:0000259" key="8">
    <source>
        <dbReference type="PROSITE" id="PS51688"/>
    </source>
</evidence>
<keyword evidence="7" id="KW-1160">Virus entry into host cell</keyword>
<sequence length="631" mass="67815">MASANVLRTIFTYPISGLGPYTIAFDYLARKFVQVTLLGPDRKLLVLGTDYRFIATKQIQLINAAPAGYGQIEIRRYTDAQDRLVDFQDGSILRATDLNVSQVQTMHIAEEGRDVAGNTLGVDSDGNLDARLRKMVNLLDGVLDGDAVTIRQMKTWSESALNQAGIAKQQADAASASASAAKTSETNSATTAGNSANSATLAQKWAANPQGVLVDASKYSAYHYALASEQSATSAQGSAQSSNQDAQATAADRVQTGLDRVASDASATKAEQEAAKLGNMNDLADSIHKVGTDSLVTFKRGVSGQVISINDATNKDLSLWSFSPMTVAGLEGALGIGPNYNNVPIGNRKIVIDANVWCNDLSTGTLRLRDKASDFTKEFNFSFGSGSVIQVNRTQNIGTLNWSNLNFTNINALDITNNFSAKGGVSAYAATGSLINQGGPTLASSIRDGGTPGGRVRANFDMWVRGAETGQRQGVVRVHGDDMSGEQNWIFIGDGGSAGRISGSAGSVLTDRYPTSDARLKTIDGDSDLEESGKRLDALEFKDYHWNNHEYNKQVGLSTDVQEHGVIAQQAMQVDPRYVEVNEQIIGTIYEGRSFDKHVLNWMPMLLDTMAAVKQLRARVKELEAQVNKEE</sequence>
<evidence type="ECO:0000313" key="9">
    <source>
        <dbReference type="EMBL" id="AWD92395.1"/>
    </source>
</evidence>
<dbReference type="GeneID" id="54991473"/>
<dbReference type="GO" id="GO:0046718">
    <property type="term" value="P:symbiont entry into host cell"/>
    <property type="evidence" value="ECO:0007669"/>
    <property type="project" value="UniProtKB-KW"/>
</dbReference>
<keyword evidence="2" id="KW-0945">Host-virus interaction</keyword>
<dbReference type="EMBL" id="MH059632">
    <property type="protein sequence ID" value="AWD92395.1"/>
    <property type="molecule type" value="Genomic_DNA"/>
</dbReference>
<accession>A0A2S1GSL7</accession>
<dbReference type="GO" id="GO:0098015">
    <property type="term" value="C:virus tail"/>
    <property type="evidence" value="ECO:0007669"/>
    <property type="project" value="UniProtKB-KW"/>
</dbReference>